<evidence type="ECO:0000313" key="1">
    <source>
        <dbReference type="EMBL" id="MBB4020335.1"/>
    </source>
</evidence>
<keyword evidence="2" id="KW-1185">Reference proteome</keyword>
<proteinExistence type="predicted"/>
<comment type="caution">
    <text evidence="1">The sequence shown here is derived from an EMBL/GenBank/DDBJ whole genome shotgun (WGS) entry which is preliminary data.</text>
</comment>
<dbReference type="EMBL" id="JACIEQ010000001">
    <property type="protein sequence ID" value="MBB4020335.1"/>
    <property type="molecule type" value="Genomic_DNA"/>
</dbReference>
<dbReference type="Proteomes" id="UP000585681">
    <property type="component" value="Unassembled WGS sequence"/>
</dbReference>
<accession>A0A840C4F9</accession>
<evidence type="ECO:0008006" key="3">
    <source>
        <dbReference type="Google" id="ProtNLM"/>
    </source>
</evidence>
<dbReference type="RefSeq" id="WP_157445532.1">
    <property type="nucleotide sequence ID" value="NZ_JACIEQ010000001.1"/>
</dbReference>
<protein>
    <recommendedName>
        <fullName evidence="3">Phosphoadenosine phosphosulfate reductase</fullName>
    </recommendedName>
</protein>
<gene>
    <name evidence="1" type="ORF">GGR17_000126</name>
</gene>
<sequence length="329" mass="36878">MEAESEQSGQTGENGWYAHFPETAEGAVSTTRLGAHHAAFFQEGAPTLLVGFENAATARTRPEKLPLPLSLAEEAGWSYLSLVSNGDTWFRDPEVFAYFDRLTDDGFFDGFDRVVFFGTGPCGYAAAAYSVAAPGATVIAIAPQATLEPRTAGWDRRFPNQRRADFSSRYAFAPDMLDAAERAYILFDPDCDLDAKHAAMFRKANVSRLRCPWLGPEIEADLLRMGVLSELIDAACEGKLNDHVFHRLYRARRDYAPYLRRLLERLEAAERDLLMVYLCRNVTERMRAPRFRRRLKDLGVNEATPNGAYWEDGNGGELPLRALLPPRQS</sequence>
<dbReference type="AlphaFoldDB" id="A0A840C4F9"/>
<organism evidence="1 2">
    <name type="scientific">Actibacterium naphthalenivorans</name>
    <dbReference type="NCBI Taxonomy" id="1614693"/>
    <lineage>
        <taxon>Bacteria</taxon>
        <taxon>Pseudomonadati</taxon>
        <taxon>Pseudomonadota</taxon>
        <taxon>Alphaproteobacteria</taxon>
        <taxon>Rhodobacterales</taxon>
        <taxon>Roseobacteraceae</taxon>
        <taxon>Actibacterium</taxon>
    </lineage>
</organism>
<evidence type="ECO:0000313" key="2">
    <source>
        <dbReference type="Proteomes" id="UP000585681"/>
    </source>
</evidence>
<reference evidence="1" key="1">
    <citation type="submission" date="2020-08" db="EMBL/GenBank/DDBJ databases">
        <title>Genomic Encyclopedia of Type Strains, Phase IV (KMG-IV): sequencing the most valuable type-strain genomes for metagenomic binning, comparative biology and taxonomic classification.</title>
        <authorList>
            <person name="Goeker M."/>
        </authorList>
    </citation>
    <scope>NUCLEOTIDE SEQUENCE [LARGE SCALE GENOMIC DNA]</scope>
    <source>
        <strain evidence="1">DSM 105040</strain>
    </source>
</reference>
<name>A0A840C4F9_9RHOB</name>